<dbReference type="PIRSF" id="PIRSF004505">
    <property type="entry name" value="MT_bac"/>
    <property type="match status" value="1"/>
</dbReference>
<feature type="binding site" evidence="5">
    <location>
        <begin position="123"/>
        <end position="128"/>
    </location>
    <ligand>
        <name>S-adenosyl-L-methionine</name>
        <dbReference type="ChEBI" id="CHEBI:59789"/>
    </ligand>
</feature>
<dbReference type="AlphaFoldDB" id="A0A6P1ZHB2"/>
<comment type="subcellular location">
    <subcellularLocation>
        <location evidence="5">Cytoplasm</location>
    </subcellularLocation>
</comment>
<dbReference type="InterPro" id="IPR029028">
    <property type="entry name" value="Alpha/beta_knot_MTases"/>
</dbReference>
<keyword evidence="5" id="KW-0963">Cytoplasm</keyword>
<dbReference type="PANTHER" id="PTHR33603:SF1">
    <property type="entry name" value="RIBOSOMAL RNA LARGE SUBUNIT METHYLTRANSFERASE H"/>
    <property type="match status" value="1"/>
</dbReference>
<evidence type="ECO:0000256" key="4">
    <source>
        <dbReference type="ARBA" id="ARBA00038303"/>
    </source>
</evidence>
<dbReference type="EC" id="2.1.1.177" evidence="5"/>
<dbReference type="Gene3D" id="3.40.1280.10">
    <property type="match status" value="1"/>
</dbReference>
<dbReference type="OrthoDB" id="9806643at2"/>
<dbReference type="HAMAP" id="MF_00658">
    <property type="entry name" value="23SrRNA_methyltr_H"/>
    <property type="match status" value="1"/>
</dbReference>
<keyword evidence="2 5" id="KW-0808">Transferase</keyword>
<comment type="subunit">
    <text evidence="5">Homodimer.</text>
</comment>
<dbReference type="GO" id="GO:0005737">
    <property type="term" value="C:cytoplasm"/>
    <property type="evidence" value="ECO:0007669"/>
    <property type="project" value="UniProtKB-SubCell"/>
</dbReference>
<dbReference type="Pfam" id="PF02590">
    <property type="entry name" value="SPOUT_MTase"/>
    <property type="match status" value="1"/>
</dbReference>
<evidence type="ECO:0000256" key="5">
    <source>
        <dbReference type="HAMAP-Rule" id="MF_00658"/>
    </source>
</evidence>
<gene>
    <name evidence="5" type="primary">rlmH</name>
    <name evidence="6" type="ORF">DQK91_08230</name>
</gene>
<comment type="caution">
    <text evidence="6">The sequence shown here is derived from an EMBL/GenBank/DDBJ whole genome shotgun (WGS) entry which is preliminary data.</text>
</comment>
<organism evidence="6 7">
    <name type="scientific">Oceanidesulfovibrio marinus</name>
    <dbReference type="NCBI Taxonomy" id="370038"/>
    <lineage>
        <taxon>Bacteria</taxon>
        <taxon>Pseudomonadati</taxon>
        <taxon>Thermodesulfobacteriota</taxon>
        <taxon>Desulfovibrionia</taxon>
        <taxon>Desulfovibrionales</taxon>
        <taxon>Desulfovibrionaceae</taxon>
        <taxon>Oceanidesulfovibrio</taxon>
    </lineage>
</organism>
<dbReference type="GO" id="GO:0070038">
    <property type="term" value="F:rRNA (pseudouridine-N3-)-methyltransferase activity"/>
    <property type="evidence" value="ECO:0007669"/>
    <property type="project" value="UniProtKB-UniRule"/>
</dbReference>
<evidence type="ECO:0000313" key="6">
    <source>
        <dbReference type="EMBL" id="TVM34551.1"/>
    </source>
</evidence>
<dbReference type="SUPFAM" id="SSF75217">
    <property type="entry name" value="alpha/beta knot"/>
    <property type="match status" value="1"/>
</dbReference>
<dbReference type="InterPro" id="IPR003742">
    <property type="entry name" value="RlmH-like"/>
</dbReference>
<keyword evidence="5" id="KW-0698">rRNA processing</keyword>
<name>A0A6P1ZHB2_9BACT</name>
<comment type="caution">
    <text evidence="5">Lacks conserved residue(s) required for the propagation of feature annotation.</text>
</comment>
<evidence type="ECO:0000256" key="1">
    <source>
        <dbReference type="ARBA" id="ARBA00022603"/>
    </source>
</evidence>
<accession>A0A6P1ZHB2</accession>
<dbReference type="Proteomes" id="UP000434052">
    <property type="component" value="Unassembled WGS sequence"/>
</dbReference>
<comment type="catalytic activity">
    <reaction evidence="5">
        <text>pseudouridine(1915) in 23S rRNA + S-adenosyl-L-methionine = N(3)-methylpseudouridine(1915) in 23S rRNA + S-adenosyl-L-homocysteine + H(+)</text>
        <dbReference type="Rhea" id="RHEA:42752"/>
        <dbReference type="Rhea" id="RHEA-COMP:10221"/>
        <dbReference type="Rhea" id="RHEA-COMP:10222"/>
        <dbReference type="ChEBI" id="CHEBI:15378"/>
        <dbReference type="ChEBI" id="CHEBI:57856"/>
        <dbReference type="ChEBI" id="CHEBI:59789"/>
        <dbReference type="ChEBI" id="CHEBI:65314"/>
        <dbReference type="ChEBI" id="CHEBI:74486"/>
        <dbReference type="EC" id="2.1.1.177"/>
    </reaction>
</comment>
<reference evidence="6 7" key="1">
    <citation type="submission" date="2018-06" db="EMBL/GenBank/DDBJ databases">
        <title>Complete genome of Desulfovibrio marinus P48SEP.</title>
        <authorList>
            <person name="Crispim J.S."/>
            <person name="Vidigal P.M.P."/>
            <person name="Silva L.C.F."/>
            <person name="Araujo L.C."/>
            <person name="Laguardia C.N."/>
            <person name="Dias R.S."/>
            <person name="Sousa M.P."/>
            <person name="Paula S.O."/>
            <person name="Silva C."/>
        </authorList>
    </citation>
    <scope>NUCLEOTIDE SEQUENCE [LARGE SCALE GENOMIC DNA]</scope>
    <source>
        <strain evidence="6 7">P48SEP</strain>
    </source>
</reference>
<evidence type="ECO:0000256" key="3">
    <source>
        <dbReference type="ARBA" id="ARBA00022691"/>
    </source>
</evidence>
<evidence type="ECO:0000256" key="2">
    <source>
        <dbReference type="ARBA" id="ARBA00022679"/>
    </source>
</evidence>
<dbReference type="PANTHER" id="PTHR33603">
    <property type="entry name" value="METHYLTRANSFERASE"/>
    <property type="match status" value="1"/>
</dbReference>
<proteinExistence type="inferred from homology"/>
<dbReference type="InterPro" id="IPR029026">
    <property type="entry name" value="tRNA_m1G_MTases_N"/>
</dbReference>
<keyword evidence="3 5" id="KW-0949">S-adenosyl-L-methionine</keyword>
<feature type="binding site" evidence="5">
    <location>
        <position position="104"/>
    </location>
    <ligand>
        <name>S-adenosyl-L-methionine</name>
        <dbReference type="ChEBI" id="CHEBI:59789"/>
    </ligand>
</feature>
<sequence>MRTIRLIAVGKLKQPFFRDAAAHYADAVSRQYKLEETTVKDGPSKLGPEDKSAWEGEKILAALDDRDIPICMDERGKARGSEDFAAWLGGMLEDQNRRPCFIVGGAFGFPPAVRRAGVHTISLGPMTLPHELARVVLLEQLYRASTIIAGIPYHHR</sequence>
<protein>
    <recommendedName>
        <fullName evidence="5">Ribosomal RNA large subunit methyltransferase H</fullName>
        <ecNumber evidence="5">2.1.1.177</ecNumber>
    </recommendedName>
    <alternativeName>
        <fullName evidence="5">23S rRNA (pseudouridine1915-N3)-methyltransferase</fullName>
    </alternativeName>
    <alternativeName>
        <fullName evidence="5">23S rRNA m3Psi1915 methyltransferase</fullName>
    </alternativeName>
    <alternativeName>
        <fullName evidence="5">rRNA (pseudouridine-N3-)-methyltransferase RlmH</fullName>
    </alternativeName>
</protein>
<keyword evidence="1 5" id="KW-0489">Methyltransferase</keyword>
<dbReference type="RefSeq" id="WP_144304872.1">
    <property type="nucleotide sequence ID" value="NZ_QMIF01000004.1"/>
</dbReference>
<dbReference type="EMBL" id="QMIF01000004">
    <property type="protein sequence ID" value="TVM34551.1"/>
    <property type="molecule type" value="Genomic_DNA"/>
</dbReference>
<evidence type="ECO:0000313" key="7">
    <source>
        <dbReference type="Proteomes" id="UP000434052"/>
    </source>
</evidence>
<comment type="function">
    <text evidence="5">Specifically methylates the pseudouridine at position 1915 (m3Psi1915) in 23S rRNA.</text>
</comment>
<comment type="similarity">
    <text evidence="4 5">Belongs to the RNA methyltransferase RlmH family.</text>
</comment>
<dbReference type="CDD" id="cd18081">
    <property type="entry name" value="RlmH-like"/>
    <property type="match status" value="1"/>
</dbReference>